<organism evidence="3 4">
    <name type="scientific">Eubacterium ruminantium</name>
    <dbReference type="NCBI Taxonomy" id="42322"/>
    <lineage>
        <taxon>Bacteria</taxon>
        <taxon>Bacillati</taxon>
        <taxon>Bacillota</taxon>
        <taxon>Clostridia</taxon>
        <taxon>Eubacteriales</taxon>
        <taxon>Eubacteriaceae</taxon>
        <taxon>Eubacterium</taxon>
    </lineage>
</organism>
<keyword evidence="4" id="KW-1185">Reference proteome</keyword>
<dbReference type="Proteomes" id="UP000189857">
    <property type="component" value="Unassembled WGS sequence"/>
</dbReference>
<dbReference type="AlphaFoldDB" id="A0A1T4JZI9"/>
<keyword evidence="2" id="KW-0812">Transmembrane</keyword>
<name>A0A1T4JZI9_9FIRM</name>
<sequence>MNSNLPNENQFNSNISQINDMPIGANNYDNPFSPSEVDIYKATKARSKGIYKTPILVTCLLSLLAVTIALASLYIGAKEKNNHTSNTFYTKDTVIDKYEIRNPESKEQDVNIPDTVTEGFVSIHYTSLHDNDRSNKKNNFKTYLIFDSAKDAEKFYHHLSTQSIFTTRSHTINIDLDDFYTIKNNLIIYDMSNMTKSTINRPHPASPDPIYIDDEEYCD</sequence>
<keyword evidence="2" id="KW-0472">Membrane</keyword>
<evidence type="ECO:0000256" key="1">
    <source>
        <dbReference type="SAM" id="MobiDB-lite"/>
    </source>
</evidence>
<evidence type="ECO:0000313" key="4">
    <source>
        <dbReference type="Proteomes" id="UP000189857"/>
    </source>
</evidence>
<evidence type="ECO:0000256" key="2">
    <source>
        <dbReference type="SAM" id="Phobius"/>
    </source>
</evidence>
<feature type="region of interest" description="Disordered" evidence="1">
    <location>
        <begin position="199"/>
        <end position="219"/>
    </location>
</feature>
<keyword evidence="2" id="KW-1133">Transmembrane helix</keyword>
<dbReference type="EMBL" id="FUXA01000003">
    <property type="protein sequence ID" value="SJZ35672.1"/>
    <property type="molecule type" value="Genomic_DNA"/>
</dbReference>
<reference evidence="3 4" key="1">
    <citation type="submission" date="2017-02" db="EMBL/GenBank/DDBJ databases">
        <authorList>
            <person name="Peterson S.W."/>
        </authorList>
    </citation>
    <scope>NUCLEOTIDE SEQUENCE [LARGE SCALE GENOMIC DNA]</scope>
    <source>
        <strain evidence="3 4">ATCC 17233</strain>
    </source>
</reference>
<evidence type="ECO:0000313" key="3">
    <source>
        <dbReference type="EMBL" id="SJZ35672.1"/>
    </source>
</evidence>
<gene>
    <name evidence="3" type="ORF">SAMN02745110_00058</name>
</gene>
<accession>A0A1T4JZI9</accession>
<proteinExistence type="predicted"/>
<protein>
    <submittedName>
        <fullName evidence="3">Uncharacterized protein</fullName>
    </submittedName>
</protein>
<feature type="transmembrane region" description="Helical" evidence="2">
    <location>
        <begin position="55"/>
        <end position="77"/>
    </location>
</feature>
<dbReference type="RefSeq" id="WP_078785754.1">
    <property type="nucleotide sequence ID" value="NZ_FMTO01000002.1"/>
</dbReference>